<evidence type="ECO:0000256" key="4">
    <source>
        <dbReference type="SAM" id="MobiDB-lite"/>
    </source>
</evidence>
<dbReference type="InterPro" id="IPR020449">
    <property type="entry name" value="Tscrpt_reg_AraC-type_HTH"/>
</dbReference>
<evidence type="ECO:0000256" key="2">
    <source>
        <dbReference type="ARBA" id="ARBA00023125"/>
    </source>
</evidence>
<dbReference type="RefSeq" id="WP_105335730.1">
    <property type="nucleotide sequence ID" value="NZ_PUHZ01000013.1"/>
</dbReference>
<dbReference type="GO" id="GO:0003700">
    <property type="term" value="F:DNA-binding transcription factor activity"/>
    <property type="evidence" value="ECO:0007669"/>
    <property type="project" value="InterPro"/>
</dbReference>
<dbReference type="OrthoDB" id="9780667at2"/>
<dbReference type="PANTHER" id="PTHR30146">
    <property type="entry name" value="LACI-RELATED TRANSCRIPTIONAL REPRESSOR"/>
    <property type="match status" value="1"/>
</dbReference>
<dbReference type="Proteomes" id="UP000237819">
    <property type="component" value="Unassembled WGS sequence"/>
</dbReference>
<dbReference type="InterPro" id="IPR018062">
    <property type="entry name" value="HTH_AraC-typ_CS"/>
</dbReference>
<dbReference type="SMART" id="SM00342">
    <property type="entry name" value="HTH_ARAC"/>
    <property type="match status" value="1"/>
</dbReference>
<accession>A0A2S8GMN9</accession>
<dbReference type="InterPro" id="IPR018060">
    <property type="entry name" value="HTH_AraC"/>
</dbReference>
<dbReference type="GO" id="GO:0000976">
    <property type="term" value="F:transcription cis-regulatory region binding"/>
    <property type="evidence" value="ECO:0007669"/>
    <property type="project" value="TreeGrafter"/>
</dbReference>
<dbReference type="Pfam" id="PF12833">
    <property type="entry name" value="HTH_18"/>
    <property type="match status" value="1"/>
</dbReference>
<dbReference type="InterPro" id="IPR046335">
    <property type="entry name" value="LacI/GalR-like_sensor"/>
</dbReference>
<feature type="region of interest" description="Disordered" evidence="4">
    <location>
        <begin position="1"/>
        <end position="22"/>
    </location>
</feature>
<protein>
    <recommendedName>
        <fullName evidence="5">HTH araC/xylS-type domain-containing protein</fullName>
    </recommendedName>
</protein>
<evidence type="ECO:0000259" key="5">
    <source>
        <dbReference type="PROSITE" id="PS01124"/>
    </source>
</evidence>
<dbReference type="InterPro" id="IPR028082">
    <property type="entry name" value="Peripla_BP_I"/>
</dbReference>
<sequence length="416" mass="46031">MDWLLNANRRADASPGEPPWRSGWQVPQIAPLTGMPHKITLAIVPSSDNQVRMIRGVMQYAAETGRIQITKHAALPYVPIELLDKVAADGIIAYAENQDRIDFLKSLKIPFVNVTLHAEPEADVPVVHSDNVEIGRRLAEHLLSLGLRNFAFVGHFAWYHNQLRQDGFRQRLAEAGFEATSIDVAFESETALETSSRMVHQPALQHAIAQLPEPCGVATCHDEFAHEIVEACKAIGRSVPHSVTVVGVNDHRLVCETTMPQLSSVSQNSERIGYVAAQLVDQLIEGAPSPTAPILVPPGQLIIRRSSQFLALEDADIVTAIEFIRDRCHRPITVTDVVDHLQLSRKTLEKRFKSAIGHSIAHEIRLSRMRHAQHLLSSTTLSIVDVAIRSGFDSTSGFIRAFREHTGVTPADYRKG</sequence>
<dbReference type="PROSITE" id="PS00041">
    <property type="entry name" value="HTH_ARAC_FAMILY_1"/>
    <property type="match status" value="1"/>
</dbReference>
<dbReference type="PRINTS" id="PR00032">
    <property type="entry name" value="HTHARAC"/>
</dbReference>
<keyword evidence="2" id="KW-0238">DNA-binding</keyword>
<dbReference type="EMBL" id="PUHZ01000013">
    <property type="protein sequence ID" value="PQO45706.1"/>
    <property type="molecule type" value="Genomic_DNA"/>
</dbReference>
<dbReference type="AlphaFoldDB" id="A0A2S8GMN9"/>
<reference evidence="6 7" key="1">
    <citation type="submission" date="2018-02" db="EMBL/GenBank/DDBJ databases">
        <title>Comparative genomes isolates from brazilian mangrove.</title>
        <authorList>
            <person name="Araujo J.E."/>
            <person name="Taketani R.G."/>
            <person name="Silva M.C.P."/>
            <person name="Loureco M.V."/>
            <person name="Andreote F.D."/>
        </authorList>
    </citation>
    <scope>NUCLEOTIDE SEQUENCE [LARGE SCALE GENOMIC DNA]</scope>
    <source>
        <strain evidence="6 7">Nap-Phe MGV</strain>
    </source>
</reference>
<dbReference type="PROSITE" id="PS01124">
    <property type="entry name" value="HTH_ARAC_FAMILY_2"/>
    <property type="match status" value="1"/>
</dbReference>
<evidence type="ECO:0000313" key="6">
    <source>
        <dbReference type="EMBL" id="PQO45706.1"/>
    </source>
</evidence>
<dbReference type="SUPFAM" id="SSF46689">
    <property type="entry name" value="Homeodomain-like"/>
    <property type="match status" value="1"/>
</dbReference>
<dbReference type="Pfam" id="PF13377">
    <property type="entry name" value="Peripla_BP_3"/>
    <property type="match status" value="1"/>
</dbReference>
<dbReference type="CDD" id="cd01543">
    <property type="entry name" value="PBP1_XylR"/>
    <property type="match status" value="1"/>
</dbReference>
<organism evidence="6 7">
    <name type="scientific">Blastopirellula marina</name>
    <dbReference type="NCBI Taxonomy" id="124"/>
    <lineage>
        <taxon>Bacteria</taxon>
        <taxon>Pseudomonadati</taxon>
        <taxon>Planctomycetota</taxon>
        <taxon>Planctomycetia</taxon>
        <taxon>Pirellulales</taxon>
        <taxon>Pirellulaceae</taxon>
        <taxon>Blastopirellula</taxon>
    </lineage>
</organism>
<gene>
    <name evidence="6" type="ORF">C5Y93_12305</name>
</gene>
<keyword evidence="3" id="KW-0804">Transcription</keyword>
<dbReference type="Gene3D" id="3.40.50.2300">
    <property type="match status" value="2"/>
</dbReference>
<comment type="caution">
    <text evidence="6">The sequence shown here is derived from an EMBL/GenBank/DDBJ whole genome shotgun (WGS) entry which is preliminary data.</text>
</comment>
<feature type="domain" description="HTH araC/xylS-type" evidence="5">
    <location>
        <begin position="318"/>
        <end position="416"/>
    </location>
</feature>
<dbReference type="InterPro" id="IPR009057">
    <property type="entry name" value="Homeodomain-like_sf"/>
</dbReference>
<keyword evidence="1" id="KW-0805">Transcription regulation</keyword>
<name>A0A2S8GMN9_9BACT</name>
<evidence type="ECO:0000256" key="3">
    <source>
        <dbReference type="ARBA" id="ARBA00023163"/>
    </source>
</evidence>
<evidence type="ECO:0000256" key="1">
    <source>
        <dbReference type="ARBA" id="ARBA00023015"/>
    </source>
</evidence>
<dbReference type="PANTHER" id="PTHR30146:SF24">
    <property type="entry name" value="XYLOSE OPERON REGULATORY PROTEIN"/>
    <property type="match status" value="1"/>
</dbReference>
<dbReference type="Gene3D" id="1.10.10.60">
    <property type="entry name" value="Homeodomain-like"/>
    <property type="match status" value="1"/>
</dbReference>
<evidence type="ECO:0000313" key="7">
    <source>
        <dbReference type="Proteomes" id="UP000237819"/>
    </source>
</evidence>
<dbReference type="SUPFAM" id="SSF53822">
    <property type="entry name" value="Periplasmic binding protein-like I"/>
    <property type="match status" value="1"/>
</dbReference>
<proteinExistence type="predicted"/>